<accession>A0A0A9HHD2</accession>
<evidence type="ECO:0008006" key="2">
    <source>
        <dbReference type="Google" id="ProtNLM"/>
    </source>
</evidence>
<reference evidence="1" key="2">
    <citation type="journal article" date="2015" name="Data Brief">
        <title>Shoot transcriptome of the giant reed, Arundo donax.</title>
        <authorList>
            <person name="Barrero R.A."/>
            <person name="Guerrero F.D."/>
            <person name="Moolhuijzen P."/>
            <person name="Goolsby J.A."/>
            <person name="Tidwell J."/>
            <person name="Bellgard S.E."/>
            <person name="Bellgard M.I."/>
        </authorList>
    </citation>
    <scope>NUCLEOTIDE SEQUENCE</scope>
    <source>
        <tissue evidence="1">Shoot tissue taken approximately 20 cm above the soil surface</tissue>
    </source>
</reference>
<dbReference type="AlphaFoldDB" id="A0A0A9HHD2"/>
<sequence>MKTVFYLRMTHILCFTFTFGCKNSESYTSFNLRMG</sequence>
<evidence type="ECO:0000313" key="1">
    <source>
        <dbReference type="EMBL" id="JAE35219.1"/>
    </source>
</evidence>
<organism evidence="1">
    <name type="scientific">Arundo donax</name>
    <name type="common">Giant reed</name>
    <name type="synonym">Donax arundinaceus</name>
    <dbReference type="NCBI Taxonomy" id="35708"/>
    <lineage>
        <taxon>Eukaryota</taxon>
        <taxon>Viridiplantae</taxon>
        <taxon>Streptophyta</taxon>
        <taxon>Embryophyta</taxon>
        <taxon>Tracheophyta</taxon>
        <taxon>Spermatophyta</taxon>
        <taxon>Magnoliopsida</taxon>
        <taxon>Liliopsida</taxon>
        <taxon>Poales</taxon>
        <taxon>Poaceae</taxon>
        <taxon>PACMAD clade</taxon>
        <taxon>Arundinoideae</taxon>
        <taxon>Arundineae</taxon>
        <taxon>Arundo</taxon>
    </lineage>
</organism>
<protein>
    <recommendedName>
        <fullName evidence="2">Lipoprotein</fullName>
    </recommendedName>
</protein>
<dbReference type="EMBL" id="GBRH01162677">
    <property type="protein sequence ID" value="JAE35219.1"/>
    <property type="molecule type" value="Transcribed_RNA"/>
</dbReference>
<dbReference type="PROSITE" id="PS51257">
    <property type="entry name" value="PROKAR_LIPOPROTEIN"/>
    <property type="match status" value="1"/>
</dbReference>
<name>A0A0A9HHD2_ARUDO</name>
<reference evidence="1" key="1">
    <citation type="submission" date="2014-09" db="EMBL/GenBank/DDBJ databases">
        <authorList>
            <person name="Magalhaes I.L.F."/>
            <person name="Oliveira U."/>
            <person name="Santos F.R."/>
            <person name="Vidigal T.H.D.A."/>
            <person name="Brescovit A.D."/>
            <person name="Santos A.J."/>
        </authorList>
    </citation>
    <scope>NUCLEOTIDE SEQUENCE</scope>
    <source>
        <tissue evidence="1">Shoot tissue taken approximately 20 cm above the soil surface</tissue>
    </source>
</reference>
<proteinExistence type="predicted"/>